<dbReference type="EMBL" id="JACGCM010002198">
    <property type="protein sequence ID" value="KAF6143702.1"/>
    <property type="molecule type" value="Genomic_DNA"/>
</dbReference>
<proteinExistence type="predicted"/>
<keyword evidence="2" id="KW-1185">Reference proteome</keyword>
<evidence type="ECO:0000313" key="1">
    <source>
        <dbReference type="EMBL" id="KAF6143702.1"/>
    </source>
</evidence>
<dbReference type="InterPro" id="IPR019516">
    <property type="entry name" value="Glomulin/ALF4"/>
</dbReference>
<evidence type="ECO:0000313" key="2">
    <source>
        <dbReference type="Proteomes" id="UP000541444"/>
    </source>
</evidence>
<dbReference type="Proteomes" id="UP000541444">
    <property type="component" value="Unassembled WGS sequence"/>
</dbReference>
<organism evidence="1 2">
    <name type="scientific">Kingdonia uniflora</name>
    <dbReference type="NCBI Taxonomy" id="39325"/>
    <lineage>
        <taxon>Eukaryota</taxon>
        <taxon>Viridiplantae</taxon>
        <taxon>Streptophyta</taxon>
        <taxon>Embryophyta</taxon>
        <taxon>Tracheophyta</taxon>
        <taxon>Spermatophyta</taxon>
        <taxon>Magnoliopsida</taxon>
        <taxon>Ranunculales</taxon>
        <taxon>Circaeasteraceae</taxon>
        <taxon>Kingdonia</taxon>
    </lineage>
</organism>
<dbReference type="AlphaFoldDB" id="A0A7J7LMB6"/>
<dbReference type="PANTHER" id="PTHR15430:SF1">
    <property type="entry name" value="GLOMULIN"/>
    <property type="match status" value="1"/>
</dbReference>
<gene>
    <name evidence="1" type="ORF">GIB67_021712</name>
</gene>
<dbReference type="OrthoDB" id="619536at2759"/>
<sequence length="166" mass="18682">MSASVTLTDFSSVNPQVIRLRENLNTCSTYILSDNVEKSQESVNSLVEFLDSFYNLNLIESEEDDNTVPNQIRINSINPEEDENVQVLHDLLRFLTSSSLNQMVVDVLALRLPGVVAKLGCVSDKCREISECLIDRLVSTCNPRDMLSILCEVMLVFTKTIKHISK</sequence>
<dbReference type="PANTHER" id="PTHR15430">
    <property type="entry name" value="GLOMULIN"/>
    <property type="match status" value="1"/>
</dbReference>
<dbReference type="GO" id="GO:0005737">
    <property type="term" value="C:cytoplasm"/>
    <property type="evidence" value="ECO:0007669"/>
    <property type="project" value="TreeGrafter"/>
</dbReference>
<dbReference type="GO" id="GO:0055105">
    <property type="term" value="F:ubiquitin-protein transferase inhibitor activity"/>
    <property type="evidence" value="ECO:0007669"/>
    <property type="project" value="TreeGrafter"/>
</dbReference>
<comment type="caution">
    <text evidence="1">The sequence shown here is derived from an EMBL/GenBank/DDBJ whole genome shotgun (WGS) entry which is preliminary data.</text>
</comment>
<accession>A0A7J7LMB6</accession>
<protein>
    <submittedName>
        <fullName evidence="1">Uncharacterized protein</fullName>
    </submittedName>
</protein>
<name>A0A7J7LMB6_9MAGN</name>
<reference evidence="1 2" key="1">
    <citation type="journal article" date="2020" name="IScience">
        <title>Genome Sequencing of the Endangered Kingdonia uniflora (Circaeasteraceae, Ranunculales) Reveals Potential Mechanisms of Evolutionary Specialization.</title>
        <authorList>
            <person name="Sun Y."/>
            <person name="Deng T."/>
            <person name="Zhang A."/>
            <person name="Moore M.J."/>
            <person name="Landis J.B."/>
            <person name="Lin N."/>
            <person name="Zhang H."/>
            <person name="Zhang X."/>
            <person name="Huang J."/>
            <person name="Zhang X."/>
            <person name="Sun H."/>
            <person name="Wang H."/>
        </authorList>
    </citation>
    <scope>NUCLEOTIDE SEQUENCE [LARGE SCALE GENOMIC DNA]</scope>
    <source>
        <strain evidence="1">TB1705</strain>
        <tissue evidence="1">Leaf</tissue>
    </source>
</reference>